<evidence type="ECO:0000256" key="1">
    <source>
        <dbReference type="SAM" id="MobiDB-lite"/>
    </source>
</evidence>
<comment type="caution">
    <text evidence="3">The sequence shown here is derived from an EMBL/GenBank/DDBJ whole genome shotgun (WGS) entry which is preliminary data.</text>
</comment>
<reference evidence="3 4" key="1">
    <citation type="submission" date="2019-03" db="EMBL/GenBank/DDBJ databases">
        <title>Draft genome of Massilia hortus sp. nov., a novel bacterial species of the Oxalobacteraceae family.</title>
        <authorList>
            <person name="Peta V."/>
            <person name="Raths R."/>
            <person name="Bucking H."/>
        </authorList>
    </citation>
    <scope>NUCLEOTIDE SEQUENCE [LARGE SCALE GENOMIC DNA]</scope>
    <source>
        <strain evidence="3 4">ONC3</strain>
    </source>
</reference>
<evidence type="ECO:0000313" key="4">
    <source>
        <dbReference type="Proteomes" id="UP000297258"/>
    </source>
</evidence>
<gene>
    <name evidence="3" type="ORF">E4O92_10065</name>
</gene>
<keyword evidence="2" id="KW-0732">Signal</keyword>
<feature type="region of interest" description="Disordered" evidence="1">
    <location>
        <begin position="48"/>
        <end position="69"/>
    </location>
</feature>
<evidence type="ECO:0000256" key="2">
    <source>
        <dbReference type="SAM" id="SignalP"/>
    </source>
</evidence>
<organism evidence="3 4">
    <name type="scientific">Massilia horti</name>
    <dbReference type="NCBI Taxonomy" id="2562153"/>
    <lineage>
        <taxon>Bacteria</taxon>
        <taxon>Pseudomonadati</taxon>
        <taxon>Pseudomonadota</taxon>
        <taxon>Betaproteobacteria</taxon>
        <taxon>Burkholderiales</taxon>
        <taxon>Oxalobacteraceae</taxon>
        <taxon>Telluria group</taxon>
        <taxon>Massilia</taxon>
    </lineage>
</organism>
<name>A0A4Y9T413_9BURK</name>
<dbReference type="OrthoDB" id="9182900at2"/>
<feature type="chain" id="PRO_5021456179" evidence="2">
    <location>
        <begin position="20"/>
        <end position="138"/>
    </location>
</feature>
<proteinExistence type="predicted"/>
<sequence length="138" mass="14095">MTPLRPVRGLLSGCALALAGVAAGQPPQPGAGVNPFAPLSWQSAAAPAAAPAAPALPPQVQDTASAPPAPPPLPFRYLGRYAAGVKLVFLMKGEHVLLAKAGDTLDGGWRVDRVDGPAIQFTYLPLQMKQSLATGDVP</sequence>
<accession>A0A4Y9T413</accession>
<evidence type="ECO:0000313" key="3">
    <source>
        <dbReference type="EMBL" id="TFW32305.1"/>
    </source>
</evidence>
<protein>
    <submittedName>
        <fullName evidence="3">Uncharacterized protein</fullName>
    </submittedName>
</protein>
<keyword evidence="4" id="KW-1185">Reference proteome</keyword>
<dbReference type="EMBL" id="SPUM01000061">
    <property type="protein sequence ID" value="TFW32305.1"/>
    <property type="molecule type" value="Genomic_DNA"/>
</dbReference>
<dbReference type="Proteomes" id="UP000297258">
    <property type="component" value="Unassembled WGS sequence"/>
</dbReference>
<dbReference type="RefSeq" id="WP_135189636.1">
    <property type="nucleotide sequence ID" value="NZ_SPUM01000061.1"/>
</dbReference>
<feature type="signal peptide" evidence="2">
    <location>
        <begin position="1"/>
        <end position="19"/>
    </location>
</feature>
<dbReference type="AlphaFoldDB" id="A0A4Y9T413"/>